<name>A0A397T3S5_9GLOM</name>
<evidence type="ECO:0000256" key="1">
    <source>
        <dbReference type="ARBA" id="ARBA00038101"/>
    </source>
</evidence>
<protein>
    <recommendedName>
        <fullName evidence="2">Protein kinase domain-containing protein</fullName>
    </recommendedName>
</protein>
<dbReference type="InterPro" id="IPR050767">
    <property type="entry name" value="Sel1_AlgK"/>
</dbReference>
<feature type="domain" description="Protein kinase" evidence="2">
    <location>
        <begin position="1"/>
        <end position="114"/>
    </location>
</feature>
<dbReference type="InterPro" id="IPR011009">
    <property type="entry name" value="Kinase-like_dom_sf"/>
</dbReference>
<evidence type="ECO:0000313" key="4">
    <source>
        <dbReference type="Proteomes" id="UP000265703"/>
    </source>
</evidence>
<dbReference type="Pfam" id="PF07714">
    <property type="entry name" value="PK_Tyr_Ser-Thr"/>
    <property type="match status" value="1"/>
</dbReference>
<dbReference type="AlphaFoldDB" id="A0A397T3S5"/>
<accession>A0A397T3S5</accession>
<dbReference type="SUPFAM" id="SSF81901">
    <property type="entry name" value="HCP-like"/>
    <property type="match status" value="1"/>
</dbReference>
<sequence>MLSEQELNLLDRVPYVDPKKFVDSDDLIQPYSLNKKSDVYSIGVLLWEISSGQPPFKDELYDTCLMMQILQGYRETIVPDSPTDYSNLYIECWNDEPDNRPIMIQVVAKLGTIIKNVQTNNYKLISQNFCKTNISEIEPTTQNLNENIFEEDLSIVIDELVDLYFKELNKGKEEKVRKQFVFNYINNHKISLQEIYCWLLNNQNNSSNSIYLLGYFNNHGIGTNVNKQKAFELYQKAAGLENNVAQFELTTMYEDGEGVYKDYNKVFEITKKLADKKYLAGINRLGYCYYNGIGTNVNRQKACELFQKAAVLGNIIAQYNIALMYEYGYEVIKNIDLALYWYKKSAEQGEQDAKNKLKCLQVG</sequence>
<dbReference type="InterPro" id="IPR011990">
    <property type="entry name" value="TPR-like_helical_dom_sf"/>
</dbReference>
<dbReference type="GO" id="GO:0004672">
    <property type="term" value="F:protein kinase activity"/>
    <property type="evidence" value="ECO:0007669"/>
    <property type="project" value="InterPro"/>
</dbReference>
<dbReference type="Pfam" id="PF08238">
    <property type="entry name" value="Sel1"/>
    <property type="match status" value="4"/>
</dbReference>
<dbReference type="EMBL" id="QKYT01000208">
    <property type="protein sequence ID" value="RIA89714.1"/>
    <property type="molecule type" value="Genomic_DNA"/>
</dbReference>
<reference evidence="3 4" key="1">
    <citation type="submission" date="2018-06" db="EMBL/GenBank/DDBJ databases">
        <title>Comparative genomics reveals the genomic features of Rhizophagus irregularis, R. cerebriforme, R. diaphanum and Gigaspora rosea, and their symbiotic lifestyle signature.</title>
        <authorList>
            <person name="Morin E."/>
            <person name="San Clemente H."/>
            <person name="Chen E.C.H."/>
            <person name="De La Providencia I."/>
            <person name="Hainaut M."/>
            <person name="Kuo A."/>
            <person name="Kohler A."/>
            <person name="Murat C."/>
            <person name="Tang N."/>
            <person name="Roy S."/>
            <person name="Loubradou J."/>
            <person name="Henrissat B."/>
            <person name="Grigoriev I.V."/>
            <person name="Corradi N."/>
            <person name="Roux C."/>
            <person name="Martin F.M."/>
        </authorList>
    </citation>
    <scope>NUCLEOTIDE SEQUENCE [LARGE SCALE GENOMIC DNA]</scope>
    <source>
        <strain evidence="3 4">DAOM 227022</strain>
    </source>
</reference>
<dbReference type="Gene3D" id="1.10.510.10">
    <property type="entry name" value="Transferase(Phosphotransferase) domain 1"/>
    <property type="match status" value="1"/>
</dbReference>
<dbReference type="InterPro" id="IPR006597">
    <property type="entry name" value="Sel1-like"/>
</dbReference>
<dbReference type="PANTHER" id="PTHR11102">
    <property type="entry name" value="SEL-1-LIKE PROTEIN"/>
    <property type="match status" value="1"/>
</dbReference>
<keyword evidence="4" id="KW-1185">Reference proteome</keyword>
<dbReference type="SUPFAM" id="SSF56112">
    <property type="entry name" value="Protein kinase-like (PK-like)"/>
    <property type="match status" value="1"/>
</dbReference>
<evidence type="ECO:0000259" key="2">
    <source>
        <dbReference type="PROSITE" id="PS50011"/>
    </source>
</evidence>
<dbReference type="Gene3D" id="1.25.40.10">
    <property type="entry name" value="Tetratricopeptide repeat domain"/>
    <property type="match status" value="1"/>
</dbReference>
<dbReference type="Proteomes" id="UP000265703">
    <property type="component" value="Unassembled WGS sequence"/>
</dbReference>
<dbReference type="InterPro" id="IPR000719">
    <property type="entry name" value="Prot_kinase_dom"/>
</dbReference>
<dbReference type="PANTHER" id="PTHR11102:SF160">
    <property type="entry name" value="ERAD-ASSOCIATED E3 UBIQUITIN-PROTEIN LIGASE COMPONENT HRD3"/>
    <property type="match status" value="1"/>
</dbReference>
<dbReference type="PROSITE" id="PS50011">
    <property type="entry name" value="PROTEIN_KINASE_DOM"/>
    <property type="match status" value="1"/>
</dbReference>
<proteinExistence type="inferred from homology"/>
<comment type="caution">
    <text evidence="3">The sequence shown here is derived from an EMBL/GenBank/DDBJ whole genome shotgun (WGS) entry which is preliminary data.</text>
</comment>
<dbReference type="GO" id="GO:0005524">
    <property type="term" value="F:ATP binding"/>
    <property type="evidence" value="ECO:0007669"/>
    <property type="project" value="InterPro"/>
</dbReference>
<comment type="similarity">
    <text evidence="1">Belongs to the sel-1 family.</text>
</comment>
<organism evidence="3 4">
    <name type="scientific">Glomus cerebriforme</name>
    <dbReference type="NCBI Taxonomy" id="658196"/>
    <lineage>
        <taxon>Eukaryota</taxon>
        <taxon>Fungi</taxon>
        <taxon>Fungi incertae sedis</taxon>
        <taxon>Mucoromycota</taxon>
        <taxon>Glomeromycotina</taxon>
        <taxon>Glomeromycetes</taxon>
        <taxon>Glomerales</taxon>
        <taxon>Glomeraceae</taxon>
        <taxon>Glomus</taxon>
    </lineage>
</organism>
<gene>
    <name evidence="3" type="ORF">C1645_185166</name>
</gene>
<dbReference type="InterPro" id="IPR001245">
    <property type="entry name" value="Ser-Thr/Tyr_kinase_cat_dom"/>
</dbReference>
<dbReference type="OrthoDB" id="2317701at2759"/>
<evidence type="ECO:0000313" key="3">
    <source>
        <dbReference type="EMBL" id="RIA89714.1"/>
    </source>
</evidence>
<dbReference type="SMART" id="SM00671">
    <property type="entry name" value="SEL1"/>
    <property type="match status" value="4"/>
</dbReference>